<gene>
    <name evidence="1" type="ORF">MVEN_00365600</name>
</gene>
<proteinExistence type="predicted"/>
<keyword evidence="2" id="KW-1185">Reference proteome</keyword>
<comment type="caution">
    <text evidence="1">The sequence shown here is derived from an EMBL/GenBank/DDBJ whole genome shotgun (WGS) entry which is preliminary data.</text>
</comment>
<sequence length="367" mass="41362">MAQAPKEIRSFSQISFIQKTEEGEETVFRDGVSVSSDSQRTFTDTSTTWGPGTVSGRALLALGEATIRGIDTLLILRRLATIRLRAPSLTGSMYNDLLELCRPGMYSARIAKQALTLTLVQIHEGPESSVQIFAARLCKWPQEEARLILLELAYWLREIVCPPGWNLKRLYDFMICIIEIKDEWRSFVVEAAVVLGKALASDGLPEIWRSLYCGKSSQLAQHRMLQISEIIAHTLNPPYLPGKLPTTSQLFGALVDTLIFTSDVFPSDIRSCAIKCLLDYWIYCSKSKQWEILYQVFSLFDSSHIQMEIFTILRGQLSLTKLEDFVEACPTDSENHSDLIFLLSGWISGSHAFPGILSEGYRGYWNV</sequence>
<dbReference type="Proteomes" id="UP000620124">
    <property type="component" value="Unassembled WGS sequence"/>
</dbReference>
<reference evidence="1" key="1">
    <citation type="submission" date="2020-05" db="EMBL/GenBank/DDBJ databases">
        <title>Mycena genomes resolve the evolution of fungal bioluminescence.</title>
        <authorList>
            <person name="Tsai I.J."/>
        </authorList>
    </citation>
    <scope>NUCLEOTIDE SEQUENCE</scope>
    <source>
        <strain evidence="1">CCC161011</strain>
    </source>
</reference>
<accession>A0A8H7DAJ7</accession>
<evidence type="ECO:0000313" key="1">
    <source>
        <dbReference type="EMBL" id="KAF7364948.1"/>
    </source>
</evidence>
<organism evidence="1 2">
    <name type="scientific">Mycena venus</name>
    <dbReference type="NCBI Taxonomy" id="2733690"/>
    <lineage>
        <taxon>Eukaryota</taxon>
        <taxon>Fungi</taxon>
        <taxon>Dikarya</taxon>
        <taxon>Basidiomycota</taxon>
        <taxon>Agaricomycotina</taxon>
        <taxon>Agaricomycetes</taxon>
        <taxon>Agaricomycetidae</taxon>
        <taxon>Agaricales</taxon>
        <taxon>Marasmiineae</taxon>
        <taxon>Mycenaceae</taxon>
        <taxon>Mycena</taxon>
    </lineage>
</organism>
<dbReference type="AlphaFoldDB" id="A0A8H7DAJ7"/>
<dbReference type="OrthoDB" id="2956939at2759"/>
<name>A0A8H7DAJ7_9AGAR</name>
<evidence type="ECO:0000313" key="2">
    <source>
        <dbReference type="Proteomes" id="UP000620124"/>
    </source>
</evidence>
<dbReference type="EMBL" id="JACAZI010000003">
    <property type="protein sequence ID" value="KAF7364948.1"/>
    <property type="molecule type" value="Genomic_DNA"/>
</dbReference>
<protein>
    <submittedName>
        <fullName evidence="1">Uncharacterized protein</fullName>
    </submittedName>
</protein>